<organism evidence="11 12">
    <name type="scientific">Nitrosovibrio tenuis</name>
    <dbReference type="NCBI Taxonomy" id="1233"/>
    <lineage>
        <taxon>Bacteria</taxon>
        <taxon>Pseudomonadati</taxon>
        <taxon>Pseudomonadota</taxon>
        <taxon>Betaproteobacteria</taxon>
        <taxon>Nitrosomonadales</taxon>
        <taxon>Nitrosomonadaceae</taxon>
        <taxon>Nitrosovibrio</taxon>
    </lineage>
</organism>
<dbReference type="HAMAP" id="MF_00107">
    <property type="entry name" value="IspF"/>
    <property type="match status" value="1"/>
</dbReference>
<feature type="site" description="Transition state stabilizer" evidence="8">
    <location>
        <position position="37"/>
    </location>
</feature>
<keyword evidence="7 8" id="KW-0456">Lyase</keyword>
<dbReference type="Proteomes" id="UP000198620">
    <property type="component" value="Unassembled WGS sequence"/>
</dbReference>
<dbReference type="OrthoDB" id="9804336at2"/>
<evidence type="ECO:0000313" key="12">
    <source>
        <dbReference type="Proteomes" id="UP000198620"/>
    </source>
</evidence>
<dbReference type="STRING" id="1233.SAMN05216387_11165"/>
<dbReference type="InterPro" id="IPR020555">
    <property type="entry name" value="MECDP_synthase_CS"/>
</dbReference>
<dbReference type="EC" id="4.6.1.12" evidence="4 8"/>
<feature type="binding site" evidence="8">
    <location>
        <begin position="59"/>
        <end position="61"/>
    </location>
    <ligand>
        <name>4-CDP-2-C-methyl-D-erythritol 2-phosphate</name>
        <dbReference type="ChEBI" id="CHEBI:57919"/>
    </ligand>
</feature>
<evidence type="ECO:0000256" key="7">
    <source>
        <dbReference type="ARBA" id="ARBA00023239"/>
    </source>
</evidence>
<feature type="binding site" evidence="8">
    <location>
        <position position="13"/>
    </location>
    <ligand>
        <name>a divalent metal cation</name>
        <dbReference type="ChEBI" id="CHEBI:60240"/>
    </ligand>
</feature>
<feature type="domain" description="2-C-methyl-D-erythritol 2,4-cyclodiphosphate synthase" evidence="10">
    <location>
        <begin position="4"/>
        <end position="157"/>
    </location>
</feature>
<comment type="cofactor">
    <cofactor evidence="8">
        <name>a divalent metal cation</name>
        <dbReference type="ChEBI" id="CHEBI:60240"/>
    </cofactor>
    <text evidence="8">Binds 1 divalent metal cation per subunit.</text>
</comment>
<evidence type="ECO:0000259" key="10">
    <source>
        <dbReference type="Pfam" id="PF02542"/>
    </source>
</evidence>
<feature type="binding site" evidence="8">
    <location>
        <begin position="11"/>
        <end position="13"/>
    </location>
    <ligand>
        <name>4-CDP-2-C-methyl-D-erythritol 2-phosphate</name>
        <dbReference type="ChEBI" id="CHEBI:57919"/>
    </ligand>
</feature>
<dbReference type="GO" id="GO:0019288">
    <property type="term" value="P:isopentenyl diphosphate biosynthetic process, methylerythritol 4-phosphate pathway"/>
    <property type="evidence" value="ECO:0007669"/>
    <property type="project" value="UniProtKB-UniRule"/>
</dbReference>
<name>A0A1H7QC76_9PROT</name>
<evidence type="ECO:0000256" key="6">
    <source>
        <dbReference type="ARBA" id="ARBA00023229"/>
    </source>
</evidence>
<dbReference type="GO" id="GO:0008685">
    <property type="term" value="F:2-C-methyl-D-erythritol 2,4-cyclodiphosphate synthase activity"/>
    <property type="evidence" value="ECO:0007669"/>
    <property type="project" value="UniProtKB-UniRule"/>
</dbReference>
<comment type="catalytic activity">
    <reaction evidence="1 8 9">
        <text>4-CDP-2-C-methyl-D-erythritol 2-phosphate = 2-C-methyl-D-erythritol 2,4-cyclic diphosphate + CMP</text>
        <dbReference type="Rhea" id="RHEA:23864"/>
        <dbReference type="ChEBI" id="CHEBI:57919"/>
        <dbReference type="ChEBI" id="CHEBI:58483"/>
        <dbReference type="ChEBI" id="CHEBI:60377"/>
        <dbReference type="EC" id="4.6.1.12"/>
    </reaction>
</comment>
<dbReference type="InterPro" id="IPR036571">
    <property type="entry name" value="MECDP_synthase_sf"/>
</dbReference>
<feature type="binding site" evidence="8">
    <location>
        <begin position="64"/>
        <end position="68"/>
    </location>
    <ligand>
        <name>4-CDP-2-C-methyl-D-erythritol 2-phosphate</name>
        <dbReference type="ChEBI" id="CHEBI:57919"/>
    </ligand>
</feature>
<feature type="binding site" evidence="8">
    <location>
        <position position="45"/>
    </location>
    <ligand>
        <name>a divalent metal cation</name>
        <dbReference type="ChEBI" id="CHEBI:60240"/>
    </ligand>
</feature>
<dbReference type="PANTHER" id="PTHR43181">
    <property type="entry name" value="2-C-METHYL-D-ERYTHRITOL 2,4-CYCLODIPHOSPHATE SYNTHASE, CHLOROPLASTIC"/>
    <property type="match status" value="1"/>
</dbReference>
<dbReference type="InterPro" id="IPR003526">
    <property type="entry name" value="MECDP_synthase"/>
</dbReference>
<dbReference type="UniPathway" id="UPA00056">
    <property type="reaction ID" value="UER00095"/>
</dbReference>
<dbReference type="CDD" id="cd00554">
    <property type="entry name" value="MECDP_synthase"/>
    <property type="match status" value="1"/>
</dbReference>
<feature type="binding site" evidence="8">
    <location>
        <position position="11"/>
    </location>
    <ligand>
        <name>a divalent metal cation</name>
        <dbReference type="ChEBI" id="CHEBI:60240"/>
    </ligand>
</feature>
<evidence type="ECO:0000256" key="8">
    <source>
        <dbReference type="HAMAP-Rule" id="MF_00107"/>
    </source>
</evidence>
<comment type="caution">
    <text evidence="8">Lacks conserved residue(s) required for the propagation of feature annotation.</text>
</comment>
<accession>A0A1H7QC76</accession>
<keyword evidence="5 8" id="KW-0479">Metal-binding</keyword>
<feature type="site" description="Transition state stabilizer" evidence="8">
    <location>
        <position position="136"/>
    </location>
</feature>
<comment type="function">
    <text evidence="8">Involved in the biosynthesis of isopentenyl diphosphate (IPP) and dimethylallyl diphosphate (DMAPP), two major building blocks of isoprenoid compounds. Catalyzes the conversion of 4-diphosphocytidyl-2-C-methyl-D-erythritol 2-phosphate (CDP-ME2P) to 2-C-methyl-D-erythritol 2,4-cyclodiphosphate (ME-CPP) with a corresponding release of cytidine 5-monophosphate (CMP).</text>
</comment>
<dbReference type="FunFam" id="3.30.1330.50:FF:000001">
    <property type="entry name" value="2-C-methyl-D-erythritol 2,4-cyclodiphosphate synthase"/>
    <property type="match status" value="1"/>
</dbReference>
<keyword evidence="12" id="KW-1185">Reference proteome</keyword>
<comment type="similarity">
    <text evidence="3 8 9">Belongs to the IspF family.</text>
</comment>
<evidence type="ECO:0000256" key="1">
    <source>
        <dbReference type="ARBA" id="ARBA00000200"/>
    </source>
</evidence>
<feature type="binding site" evidence="8">
    <location>
        <begin position="37"/>
        <end position="38"/>
    </location>
    <ligand>
        <name>4-CDP-2-C-methyl-D-erythritol 2-phosphate</name>
        <dbReference type="ChEBI" id="CHEBI:57919"/>
    </ligand>
</feature>
<dbReference type="PANTHER" id="PTHR43181:SF1">
    <property type="entry name" value="2-C-METHYL-D-ERYTHRITOL 2,4-CYCLODIPHOSPHATE SYNTHASE, CHLOROPLASTIC"/>
    <property type="match status" value="1"/>
</dbReference>
<dbReference type="Pfam" id="PF02542">
    <property type="entry name" value="YgbB"/>
    <property type="match status" value="1"/>
</dbReference>
<dbReference type="RefSeq" id="WP_090829250.1">
    <property type="nucleotide sequence ID" value="NZ_FOBH01000011.1"/>
</dbReference>
<dbReference type="SUPFAM" id="SSF69765">
    <property type="entry name" value="IpsF-like"/>
    <property type="match status" value="1"/>
</dbReference>
<feature type="binding site" evidence="8">
    <location>
        <position position="145"/>
    </location>
    <ligand>
        <name>4-CDP-2-C-methyl-D-erythritol 2-phosphate</name>
        <dbReference type="ChEBI" id="CHEBI:57919"/>
    </ligand>
</feature>
<dbReference type="PROSITE" id="PS01350">
    <property type="entry name" value="ISPF"/>
    <property type="match status" value="1"/>
</dbReference>
<evidence type="ECO:0000313" key="11">
    <source>
        <dbReference type="EMBL" id="SEL45486.1"/>
    </source>
</evidence>
<dbReference type="AlphaFoldDB" id="A0A1H7QC76"/>
<sequence length="162" mass="17711">MSKFRIGQGFDVHQLVEGRKLIIGGVTIPYEKGLLGHSDADVLLHAICDALLGAAGLGDIGRHFSDTDPQYRNIDSRVLLHNVHRLLEERGYRVVNIDATIIAQAPKMSPHIPVMVSNIAHDLRMEAQEVNIKAKTAERLGPVGRGEGIEAEAVCLITRQGH</sequence>
<evidence type="ECO:0000256" key="4">
    <source>
        <dbReference type="ARBA" id="ARBA00012579"/>
    </source>
</evidence>
<evidence type="ECO:0000256" key="9">
    <source>
        <dbReference type="RuleBase" id="RU004395"/>
    </source>
</evidence>
<gene>
    <name evidence="8" type="primary">ispF</name>
    <name evidence="11" type="ORF">SAMN05216387_11165</name>
</gene>
<evidence type="ECO:0000256" key="5">
    <source>
        <dbReference type="ARBA" id="ARBA00022723"/>
    </source>
</evidence>
<comment type="subunit">
    <text evidence="8">Homotrimer.</text>
</comment>
<protein>
    <recommendedName>
        <fullName evidence="4 8">2-C-methyl-D-erythritol 2,4-cyclodiphosphate synthase</fullName>
        <shortName evidence="8">MECDP-synthase</shortName>
        <shortName evidence="8">MECPP-synthase</shortName>
        <shortName evidence="8">MECPS</shortName>
        <ecNumber evidence="4 8">4.6.1.12</ecNumber>
    </recommendedName>
</protein>
<dbReference type="GO" id="GO:0016114">
    <property type="term" value="P:terpenoid biosynthetic process"/>
    <property type="evidence" value="ECO:0007669"/>
    <property type="project" value="InterPro"/>
</dbReference>
<comment type="pathway">
    <text evidence="2 8">Isoprenoid biosynthesis; isopentenyl diphosphate biosynthesis via DXP pathway; isopentenyl diphosphate from 1-deoxy-D-xylulose 5-phosphate: step 4/6.</text>
</comment>
<dbReference type="EMBL" id="FOBH01000011">
    <property type="protein sequence ID" value="SEL45486.1"/>
    <property type="molecule type" value="Genomic_DNA"/>
</dbReference>
<proteinExistence type="inferred from homology"/>
<dbReference type="Gene3D" id="3.30.1330.50">
    <property type="entry name" value="2-C-methyl-D-erythritol 2,4-cyclodiphosphate synthase"/>
    <property type="match status" value="1"/>
</dbReference>
<dbReference type="NCBIfam" id="TIGR00151">
    <property type="entry name" value="ispF"/>
    <property type="match status" value="1"/>
</dbReference>
<dbReference type="GO" id="GO:0046872">
    <property type="term" value="F:metal ion binding"/>
    <property type="evidence" value="ECO:0007669"/>
    <property type="project" value="UniProtKB-KW"/>
</dbReference>
<evidence type="ECO:0000256" key="3">
    <source>
        <dbReference type="ARBA" id="ARBA00008480"/>
    </source>
</evidence>
<reference evidence="11 12" key="1">
    <citation type="submission" date="2016-10" db="EMBL/GenBank/DDBJ databases">
        <authorList>
            <person name="de Groot N.N."/>
        </authorList>
    </citation>
    <scope>NUCLEOTIDE SEQUENCE [LARGE SCALE GENOMIC DNA]</scope>
    <source>
        <strain evidence="11 12">Nv1</strain>
    </source>
</reference>
<keyword evidence="6 8" id="KW-0414">Isoprene biosynthesis</keyword>
<evidence type="ECO:0000256" key="2">
    <source>
        <dbReference type="ARBA" id="ARBA00004709"/>
    </source>
</evidence>